<sequence>MWVRFGNTPADPTAANTPTQSRLSFGHLSSARKRCSMSGTWCTIESDPGVFTELIESIGVHGVQKVLDREVSRDGDAGYCLAKRVRHQVYYGASADLLCKGMGNQCTAGACMRAAAQVYAGDGTDGVPAETVRAMCKS</sequence>
<dbReference type="EMBL" id="FN649760">
    <property type="protein sequence ID" value="CBJ27409.1"/>
    <property type="molecule type" value="Genomic_DNA"/>
</dbReference>
<evidence type="ECO:0000313" key="3">
    <source>
        <dbReference type="Proteomes" id="UP000002630"/>
    </source>
</evidence>
<dbReference type="Proteomes" id="UP000002630">
    <property type="component" value="Unassembled WGS sequence"/>
</dbReference>
<organism evidence="2 3">
    <name type="scientific">Ectocarpus siliculosus</name>
    <name type="common">Brown alga</name>
    <name type="synonym">Conferva siliculosa</name>
    <dbReference type="NCBI Taxonomy" id="2880"/>
    <lineage>
        <taxon>Eukaryota</taxon>
        <taxon>Sar</taxon>
        <taxon>Stramenopiles</taxon>
        <taxon>Ochrophyta</taxon>
        <taxon>PX clade</taxon>
        <taxon>Phaeophyceae</taxon>
        <taxon>Ectocarpales</taxon>
        <taxon>Ectocarpaceae</taxon>
        <taxon>Ectocarpus</taxon>
    </lineage>
</organism>
<dbReference type="InterPro" id="IPR038765">
    <property type="entry name" value="Papain-like_cys_pep_sf"/>
</dbReference>
<feature type="compositionally biased region" description="Low complexity" evidence="1">
    <location>
        <begin position="7"/>
        <end position="19"/>
    </location>
</feature>
<protein>
    <submittedName>
        <fullName evidence="2">Ubiquitin C-terminal hydrolase</fullName>
    </submittedName>
</protein>
<dbReference type="AlphaFoldDB" id="D7G5X1"/>
<keyword evidence="3" id="KW-1185">Reference proteome</keyword>
<dbReference type="GO" id="GO:0004843">
    <property type="term" value="F:cysteine-type deubiquitinase activity"/>
    <property type="evidence" value="ECO:0007669"/>
    <property type="project" value="InterPro"/>
</dbReference>
<reference evidence="2 3" key="1">
    <citation type="journal article" date="2010" name="Nature">
        <title>The Ectocarpus genome and the independent evolution of multicellularity in brown algae.</title>
        <authorList>
            <person name="Cock J.M."/>
            <person name="Sterck L."/>
            <person name="Rouze P."/>
            <person name="Scornet D."/>
            <person name="Allen A.E."/>
            <person name="Amoutzias G."/>
            <person name="Anthouard V."/>
            <person name="Artiguenave F."/>
            <person name="Aury J.M."/>
            <person name="Badger J.H."/>
            <person name="Beszteri B."/>
            <person name="Billiau K."/>
            <person name="Bonnet E."/>
            <person name="Bothwell J.H."/>
            <person name="Bowler C."/>
            <person name="Boyen C."/>
            <person name="Brownlee C."/>
            <person name="Carrano C.J."/>
            <person name="Charrier B."/>
            <person name="Cho G.Y."/>
            <person name="Coelho S.M."/>
            <person name="Collen J."/>
            <person name="Corre E."/>
            <person name="Da Silva C."/>
            <person name="Delage L."/>
            <person name="Delaroque N."/>
            <person name="Dittami S.M."/>
            <person name="Doulbeau S."/>
            <person name="Elias M."/>
            <person name="Farnham G."/>
            <person name="Gachon C.M."/>
            <person name="Gschloessl B."/>
            <person name="Heesch S."/>
            <person name="Jabbari K."/>
            <person name="Jubin C."/>
            <person name="Kawai H."/>
            <person name="Kimura K."/>
            <person name="Kloareg B."/>
            <person name="Kupper F.C."/>
            <person name="Lang D."/>
            <person name="Le Bail A."/>
            <person name="Leblanc C."/>
            <person name="Lerouge P."/>
            <person name="Lohr M."/>
            <person name="Lopez P.J."/>
            <person name="Martens C."/>
            <person name="Maumus F."/>
            <person name="Michel G."/>
            <person name="Miranda-Saavedra D."/>
            <person name="Morales J."/>
            <person name="Moreau H."/>
            <person name="Motomura T."/>
            <person name="Nagasato C."/>
            <person name="Napoli C.A."/>
            <person name="Nelson D.R."/>
            <person name="Nyvall-Collen P."/>
            <person name="Peters A.F."/>
            <person name="Pommier C."/>
            <person name="Potin P."/>
            <person name="Poulain J."/>
            <person name="Quesneville H."/>
            <person name="Read B."/>
            <person name="Rensing S.A."/>
            <person name="Ritter A."/>
            <person name="Rousvoal S."/>
            <person name="Samanta M."/>
            <person name="Samson G."/>
            <person name="Schroeder D.C."/>
            <person name="Segurens B."/>
            <person name="Strittmatter M."/>
            <person name="Tonon T."/>
            <person name="Tregear J.W."/>
            <person name="Valentin K."/>
            <person name="von Dassow P."/>
            <person name="Yamagishi T."/>
            <person name="Van de Peer Y."/>
            <person name="Wincker P."/>
        </authorList>
    </citation>
    <scope>NUCLEOTIDE SEQUENCE [LARGE SCALE GENOMIC DNA]</scope>
    <source>
        <strain evidence="3">Ec32 / CCAP1310/4</strain>
    </source>
</reference>
<dbReference type="OrthoDB" id="1924260at2759"/>
<keyword evidence="2" id="KW-0378">Hydrolase</keyword>
<gene>
    <name evidence="2" type="ORF">Esi_0068_0070</name>
</gene>
<name>D7G5X1_ECTSI</name>
<dbReference type="InterPro" id="IPR036959">
    <property type="entry name" value="Peptidase_C12_UCH_sf"/>
</dbReference>
<proteinExistence type="predicted"/>
<dbReference type="InParanoid" id="D7G5X1"/>
<dbReference type="SUPFAM" id="SSF54001">
    <property type="entry name" value="Cysteine proteinases"/>
    <property type="match status" value="1"/>
</dbReference>
<evidence type="ECO:0000313" key="2">
    <source>
        <dbReference type="EMBL" id="CBJ27409.1"/>
    </source>
</evidence>
<accession>D7G5X1</accession>
<feature type="region of interest" description="Disordered" evidence="1">
    <location>
        <begin position="1"/>
        <end position="21"/>
    </location>
</feature>
<evidence type="ECO:0000256" key="1">
    <source>
        <dbReference type="SAM" id="MobiDB-lite"/>
    </source>
</evidence>
<dbReference type="Gene3D" id="3.40.532.10">
    <property type="entry name" value="Peptidase C12, ubiquitin carboxyl-terminal hydrolase"/>
    <property type="match status" value="1"/>
</dbReference>
<dbReference type="GO" id="GO:0006511">
    <property type="term" value="P:ubiquitin-dependent protein catabolic process"/>
    <property type="evidence" value="ECO:0007669"/>
    <property type="project" value="InterPro"/>
</dbReference>